<evidence type="ECO:0000256" key="1">
    <source>
        <dbReference type="ARBA" id="ARBA00004328"/>
    </source>
</evidence>
<dbReference type="SUPFAM" id="SSF56563">
    <property type="entry name" value="Major capsid protein gp5"/>
    <property type="match status" value="1"/>
</dbReference>
<dbReference type="GO" id="GO:0044423">
    <property type="term" value="C:virion component"/>
    <property type="evidence" value="ECO:0007669"/>
    <property type="project" value="UniProtKB-KW"/>
</dbReference>
<dbReference type="NCBIfam" id="TIGR01554">
    <property type="entry name" value="major_cap_HK97"/>
    <property type="match status" value="1"/>
</dbReference>
<feature type="non-terminal residue" evidence="3">
    <location>
        <position position="1"/>
    </location>
</feature>
<proteinExistence type="predicted"/>
<evidence type="ECO:0000256" key="2">
    <source>
        <dbReference type="ARBA" id="ARBA00022844"/>
    </source>
</evidence>
<dbReference type="AlphaFoldDB" id="X0Y6P2"/>
<organism evidence="3">
    <name type="scientific">marine sediment metagenome</name>
    <dbReference type="NCBI Taxonomy" id="412755"/>
    <lineage>
        <taxon>unclassified sequences</taxon>
        <taxon>metagenomes</taxon>
        <taxon>ecological metagenomes</taxon>
    </lineage>
</organism>
<reference evidence="3" key="1">
    <citation type="journal article" date="2014" name="Front. Microbiol.">
        <title>High frequency of phylogenetically diverse reductive dehalogenase-homologous genes in deep subseafloor sedimentary metagenomes.</title>
        <authorList>
            <person name="Kawai M."/>
            <person name="Futagami T."/>
            <person name="Toyoda A."/>
            <person name="Takaki Y."/>
            <person name="Nishi S."/>
            <person name="Hori S."/>
            <person name="Arai W."/>
            <person name="Tsubouchi T."/>
            <person name="Morono Y."/>
            <person name="Uchiyama I."/>
            <person name="Ito T."/>
            <person name="Fujiyama A."/>
            <person name="Inagaki F."/>
            <person name="Takami H."/>
        </authorList>
    </citation>
    <scope>NUCLEOTIDE SEQUENCE</scope>
    <source>
        <strain evidence="3">Expedition CK06-06</strain>
    </source>
</reference>
<gene>
    <name evidence="3" type="ORF">S01H1_81014</name>
</gene>
<accession>X0Y6P2</accession>
<dbReference type="InterPro" id="IPR024455">
    <property type="entry name" value="Phage_capsid"/>
</dbReference>
<dbReference type="EMBL" id="BARS01054776">
    <property type="protein sequence ID" value="GAG51569.1"/>
    <property type="molecule type" value="Genomic_DNA"/>
</dbReference>
<comment type="caution">
    <text evidence="3">The sequence shown here is derived from an EMBL/GenBank/DDBJ whole genome shotgun (WGS) entry which is preliminary data.</text>
</comment>
<feature type="non-terminal residue" evidence="3">
    <location>
        <position position="214"/>
    </location>
</feature>
<evidence type="ECO:0000313" key="3">
    <source>
        <dbReference type="EMBL" id="GAG51569.1"/>
    </source>
</evidence>
<name>X0Y6P2_9ZZZZ</name>
<protein>
    <submittedName>
        <fullName evidence="3">Uncharacterized protein</fullName>
    </submittedName>
</protein>
<sequence>AYLKKALEQSDIGLLKEINEKMVALERKAIFPSTDGEHAETLTKSIVNMQAITQPNLRGSSDVNQPDYIQRFKNFTGGPFLRLSPIMEKFATVVRCKGDYNACHAAGLDLKEYTAEVKEMNSKLMGTKGLTESDAGALVPVEYLATVIEFATANSKILSKVFRIPMTTASMQLPKLVQSAGNYFGGIVLYHPGEGVEKTTTKPSFDTVTFTPSK</sequence>
<comment type="subcellular location">
    <subcellularLocation>
        <location evidence="1">Virion</location>
    </subcellularLocation>
</comment>
<keyword evidence="2" id="KW-0946">Virion</keyword>